<dbReference type="Proteomes" id="UP001207605">
    <property type="component" value="Unassembled WGS sequence"/>
</dbReference>
<proteinExistence type="predicted"/>
<reference evidence="1 2" key="1">
    <citation type="journal article" date="2021" name="ISME Commun">
        <title>Automated analysis of genomic sequences facilitates high-throughput and comprehensive description of bacteria.</title>
        <authorList>
            <person name="Hitch T.C.A."/>
        </authorList>
    </citation>
    <scope>NUCLEOTIDE SEQUENCE [LARGE SCALE GENOMIC DNA]</scope>
    <source>
        <strain evidence="1 2">Sanger_02</strain>
    </source>
</reference>
<keyword evidence="2" id="KW-1185">Reference proteome</keyword>
<protein>
    <submittedName>
        <fullName evidence="1">Polya polymerase</fullName>
    </submittedName>
</protein>
<name>A0ABT2S5W0_9FIRM</name>
<gene>
    <name evidence="1" type="ORF">OCV65_06870</name>
</gene>
<sequence>MKLFNIDNSEEFFNVVNECKDKVELVKKDGSRIDLKSKLTQNILSIDGHFSELQLALHNREDISKLLAYAIDTKYIA</sequence>
<organism evidence="1 2">
    <name type="scientific">Dorea ammoniilytica</name>
    <dbReference type="NCBI Taxonomy" id="2981788"/>
    <lineage>
        <taxon>Bacteria</taxon>
        <taxon>Bacillati</taxon>
        <taxon>Bacillota</taxon>
        <taxon>Clostridia</taxon>
        <taxon>Lachnospirales</taxon>
        <taxon>Lachnospiraceae</taxon>
        <taxon>Dorea</taxon>
    </lineage>
</organism>
<dbReference type="EMBL" id="JAOQJV010000006">
    <property type="protein sequence ID" value="MCU6699951.1"/>
    <property type="molecule type" value="Genomic_DNA"/>
</dbReference>
<accession>A0ABT2S5W0</accession>
<evidence type="ECO:0000313" key="1">
    <source>
        <dbReference type="EMBL" id="MCU6699951.1"/>
    </source>
</evidence>
<evidence type="ECO:0000313" key="2">
    <source>
        <dbReference type="Proteomes" id="UP001207605"/>
    </source>
</evidence>
<dbReference type="RefSeq" id="WP_118382745.1">
    <property type="nucleotide sequence ID" value="NZ_JAOQJV010000006.1"/>
</dbReference>
<comment type="caution">
    <text evidence="1">The sequence shown here is derived from an EMBL/GenBank/DDBJ whole genome shotgun (WGS) entry which is preliminary data.</text>
</comment>